<protein>
    <submittedName>
        <fullName evidence="1">XisH protein</fullName>
    </submittedName>
</protein>
<comment type="caution">
    <text evidence="1">The sequence shown here is derived from an EMBL/GenBank/DDBJ whole genome shotgun (WGS) entry which is preliminary data.</text>
</comment>
<dbReference type="InterPro" id="IPR014919">
    <property type="entry name" value="XisH"/>
</dbReference>
<dbReference type="CDD" id="cd22366">
    <property type="entry name" value="XisH-like"/>
    <property type="match status" value="1"/>
</dbReference>
<dbReference type="EMBL" id="MTKQ01000222">
    <property type="protein sequence ID" value="RWX46488.1"/>
    <property type="molecule type" value="Genomic_DNA"/>
</dbReference>
<name>A0A444J025_9BACT</name>
<dbReference type="GO" id="GO:0003676">
    <property type="term" value="F:nucleic acid binding"/>
    <property type="evidence" value="ECO:0007669"/>
    <property type="project" value="InterPro"/>
</dbReference>
<dbReference type="Pfam" id="PF08814">
    <property type="entry name" value="XisH"/>
    <property type="match status" value="1"/>
</dbReference>
<sequence length="140" mass="16167">MPAHDVFHQQVKHALGKEGWTVTHDPYWIKLTGSDMNVYIDLAAERILAAEKGDEKIAVEIKSFLGTSFLSDFHAALGQYLDYRVALRQKEPERQLFLAVPLDVYQAFFRRPFVQSVCSEYNLTLITFDPQTEEICTWIK</sequence>
<evidence type="ECO:0000313" key="2">
    <source>
        <dbReference type="Proteomes" id="UP000286862"/>
    </source>
</evidence>
<reference evidence="1 2" key="1">
    <citation type="submission" date="2017-01" db="EMBL/GenBank/DDBJ databases">
        <title>The cable genome- insights into the physiology and evolution of filamentous bacteria capable of sulfide oxidation via long distance electron transfer.</title>
        <authorList>
            <person name="Schreiber L."/>
            <person name="Bjerg J.T."/>
            <person name="Boggild A."/>
            <person name="Van De Vossenberg J."/>
            <person name="Meysman F."/>
            <person name="Nielsen L.P."/>
            <person name="Schramm A."/>
            <person name="Kjeldsen K.U."/>
        </authorList>
    </citation>
    <scope>NUCLEOTIDE SEQUENCE [LARGE SCALE GENOMIC DNA]</scope>
    <source>
        <strain evidence="1">A2</strain>
    </source>
</reference>
<dbReference type="Gene3D" id="3.40.1350.10">
    <property type="match status" value="1"/>
</dbReference>
<dbReference type="Proteomes" id="UP000286862">
    <property type="component" value="Unassembled WGS sequence"/>
</dbReference>
<evidence type="ECO:0000313" key="1">
    <source>
        <dbReference type="EMBL" id="RWX46488.1"/>
    </source>
</evidence>
<accession>A0A444J025</accession>
<proteinExistence type="predicted"/>
<dbReference type="SUPFAM" id="SSF52980">
    <property type="entry name" value="Restriction endonuclease-like"/>
    <property type="match status" value="1"/>
</dbReference>
<dbReference type="InterPro" id="IPR011856">
    <property type="entry name" value="tRNA_endonuc-like_dom_sf"/>
</dbReference>
<dbReference type="AlphaFoldDB" id="A0A444J025"/>
<dbReference type="InterPro" id="IPR011335">
    <property type="entry name" value="Restrct_endonuc-II-like"/>
</dbReference>
<organism evidence="1 2">
    <name type="scientific">Candidatus Electrothrix marina</name>
    <dbReference type="NCBI Taxonomy" id="1859130"/>
    <lineage>
        <taxon>Bacteria</taxon>
        <taxon>Pseudomonadati</taxon>
        <taxon>Thermodesulfobacteriota</taxon>
        <taxon>Desulfobulbia</taxon>
        <taxon>Desulfobulbales</taxon>
        <taxon>Desulfobulbaceae</taxon>
        <taxon>Candidatus Electrothrix</taxon>
    </lineage>
</organism>
<gene>
    <name evidence="1" type="ORF">VT99_12223</name>
</gene>